<feature type="coiled-coil region" evidence="1">
    <location>
        <begin position="396"/>
        <end position="437"/>
    </location>
</feature>
<dbReference type="AlphaFoldDB" id="A0A4D6HCZ7"/>
<evidence type="ECO:0000259" key="2">
    <source>
        <dbReference type="Pfam" id="PF13476"/>
    </source>
</evidence>
<organism evidence="3 4">
    <name type="scientific">Halapricum salinum</name>
    <dbReference type="NCBI Taxonomy" id="1457250"/>
    <lineage>
        <taxon>Archaea</taxon>
        <taxon>Methanobacteriati</taxon>
        <taxon>Methanobacteriota</taxon>
        <taxon>Stenosarchaea group</taxon>
        <taxon>Halobacteria</taxon>
        <taxon>Halobacteriales</taxon>
        <taxon>Haloarculaceae</taxon>
        <taxon>Halapricum</taxon>
    </lineage>
</organism>
<keyword evidence="1" id="KW-0175">Coiled coil</keyword>
<dbReference type="GO" id="GO:0006302">
    <property type="term" value="P:double-strand break repair"/>
    <property type="evidence" value="ECO:0007669"/>
    <property type="project" value="InterPro"/>
</dbReference>
<feature type="domain" description="Rad50/SbcC-type AAA" evidence="2">
    <location>
        <begin position="8"/>
        <end position="268"/>
    </location>
</feature>
<reference evidence="3 4" key="1">
    <citation type="journal article" date="2019" name="Nat. Commun.">
        <title>A new type of DNA phosphorothioation-based antiviral system in archaea.</title>
        <authorList>
            <person name="Xiong L."/>
            <person name="Liu S."/>
            <person name="Chen S."/>
            <person name="Xiao Y."/>
            <person name="Zhu B."/>
            <person name="Gao Y."/>
            <person name="Zhang Y."/>
            <person name="Chen B."/>
            <person name="Luo J."/>
            <person name="Deng Z."/>
            <person name="Chen X."/>
            <person name="Wang L."/>
            <person name="Chen S."/>
        </authorList>
    </citation>
    <scope>NUCLEOTIDE SEQUENCE [LARGE SCALE GENOMIC DNA]</scope>
    <source>
        <strain evidence="3 4">CBA1105</strain>
    </source>
</reference>
<dbReference type="GO" id="GO:0016887">
    <property type="term" value="F:ATP hydrolysis activity"/>
    <property type="evidence" value="ECO:0007669"/>
    <property type="project" value="InterPro"/>
</dbReference>
<dbReference type="SUPFAM" id="SSF52540">
    <property type="entry name" value="P-loop containing nucleoside triphosphate hydrolases"/>
    <property type="match status" value="2"/>
</dbReference>
<dbReference type="EMBL" id="CP031310">
    <property type="protein sequence ID" value="QCC51441.1"/>
    <property type="molecule type" value="Genomic_DNA"/>
</dbReference>
<dbReference type="Proteomes" id="UP000296706">
    <property type="component" value="Chromosome"/>
</dbReference>
<dbReference type="InterPro" id="IPR038729">
    <property type="entry name" value="Rad50/SbcC_AAA"/>
</dbReference>
<sequence length="640" mass="74267">MNLKIRGIRYENIREFENLELDFSPEGDEPHHISLVQMPNGTGKTTTMKLIRTTLLGADLSSDEVRSYRPPEFEAIEGAFEIDLEFEDELFTLRLELDYEMGEFDYRHIKPEEVGGGDTPGHYLPTGLENTITESFVDLFVFNGELTEEFIQHGSDEAENALKIVNFLNRLEDQRDQIREVVKEQQDDENVTTEKGFKNIKTRLENAEKRLEALLRQKRKLESEIEEHGSNIEELETTRKEILAENQEQLDRYNELGEDITELKSELEVRTETLLDEMRYPSQLDPDINDDLEELLENMNIMQLPKSTSEEFFTELAESTQCICNRPIGEEEREAIRENADQYLSEDDIGVLNSLKDHLRSIPDTKDFEEEFDKLEGKRSELAGYQHERGSLDVDDKDLNEKLEDLSNKIQKQQKEMEEKEEVLEALTTNDKALQEQLGLDWKDNIPLCKHTRNKYEKQIRQASGTVHFGKKADLLEEIFDEFIDRCLESLKNKQIEETNHKLERILGYSRVQVEDIDNSIIVEGRDGTSEGQSLSIAYAYLSTLFEDSKLDVPFVIDSPAVSIDYDKREEVAHIISNLFDQLVIFVISPERERFVSELDSDDIQYLTVHKTDTPGEVVKHTSEDTFMEFQSEEEEEIEA</sequence>
<keyword evidence="4" id="KW-1185">Reference proteome</keyword>
<dbReference type="InterPro" id="IPR027417">
    <property type="entry name" value="P-loop_NTPase"/>
</dbReference>
<name>A0A4D6HCZ7_9EURY</name>
<dbReference type="STRING" id="1457250.GCA_000755225_01021"/>
<dbReference type="GeneID" id="39848077"/>
<evidence type="ECO:0000313" key="3">
    <source>
        <dbReference type="EMBL" id="QCC51441.1"/>
    </source>
</evidence>
<accession>A0A4D6HCZ7</accession>
<dbReference type="RefSeq" id="WP_079979524.1">
    <property type="nucleotide sequence ID" value="NZ_CP031310.1"/>
</dbReference>
<evidence type="ECO:0000256" key="1">
    <source>
        <dbReference type="SAM" id="Coils"/>
    </source>
</evidence>
<dbReference type="KEGG" id="hsn:DV733_09385"/>
<proteinExistence type="predicted"/>
<gene>
    <name evidence="3" type="ORF">DV733_09385</name>
</gene>
<evidence type="ECO:0000313" key="4">
    <source>
        <dbReference type="Proteomes" id="UP000296706"/>
    </source>
</evidence>
<dbReference type="Gene3D" id="3.40.50.300">
    <property type="entry name" value="P-loop containing nucleotide triphosphate hydrolases"/>
    <property type="match status" value="2"/>
</dbReference>
<feature type="coiled-coil region" evidence="1">
    <location>
        <begin position="164"/>
        <end position="266"/>
    </location>
</feature>
<protein>
    <recommendedName>
        <fullName evidence="2">Rad50/SbcC-type AAA domain-containing protein</fullName>
    </recommendedName>
</protein>
<dbReference type="OrthoDB" id="324655at2157"/>
<dbReference type="Pfam" id="PF13476">
    <property type="entry name" value="AAA_23"/>
    <property type="match status" value="1"/>
</dbReference>